<proteinExistence type="predicted"/>
<organism evidence="1">
    <name type="scientific">Fomitiporia mediterranea</name>
    <dbReference type="NCBI Taxonomy" id="208960"/>
    <lineage>
        <taxon>Eukaryota</taxon>
        <taxon>Fungi</taxon>
        <taxon>Dikarya</taxon>
        <taxon>Basidiomycota</taxon>
        <taxon>Agaricomycotina</taxon>
        <taxon>Agaricomycetes</taxon>
        <taxon>Hymenochaetales</taxon>
        <taxon>Hymenochaetaceae</taxon>
        <taxon>Fomitiporia</taxon>
    </lineage>
</organism>
<dbReference type="EMBL" id="MK623258">
    <property type="protein sequence ID" value="QEG57106.1"/>
    <property type="molecule type" value="Genomic_DNA"/>
</dbReference>
<protein>
    <submittedName>
        <fullName evidence="1">Uncharacterized protein</fullName>
    </submittedName>
</protein>
<dbReference type="AlphaFoldDB" id="A0A5B9RAY8"/>
<evidence type="ECO:0000313" key="1">
    <source>
        <dbReference type="EMBL" id="QEG57106.1"/>
    </source>
</evidence>
<reference evidence="1" key="1">
    <citation type="submission" date="2019-03" db="EMBL/GenBank/DDBJ databases">
        <title>Evidence of extensive intraspecific noncoding reshuffling in a 169kb mitochondrial genome of basidiomycete fungus.</title>
        <authorList>
            <person name="Lee H.-H."/>
            <person name="Ke H.-M."/>
            <person name="Lin C.-Y.I."/>
            <person name="Lee T.J."/>
            <person name="Chung C.-L."/>
            <person name="Tsai I.J."/>
        </authorList>
    </citation>
    <scope>NUCLEOTIDE SEQUENCE</scope>
    <source>
        <strain evidence="1">MF3/22</strain>
    </source>
</reference>
<name>A0A5B9RAY8_9AGAM</name>
<gene>
    <name evidence="1" type="ORF">Fomme_000096</name>
</gene>
<keyword evidence="1" id="KW-0496">Mitochondrion</keyword>
<geneLocation type="mitochondrion" evidence="1"/>
<sequence>MPVKHFKLYINKFFFDRSKDTRYMTVQVQIIYNNNKLKSYLCNKVTLDLSNSNESKTLRNLICYNFNKITYPNEKLNVNKIYIYYIETNQEKYNNFINEMISKENFNLDMLDTKIKSNNSSNAK</sequence>
<accession>A0A5B9RAY8</accession>